<protein>
    <submittedName>
        <fullName evidence="5">Cytoplasmic dynein 1 intermediate chain 2</fullName>
    </submittedName>
</protein>
<evidence type="ECO:0000313" key="5">
    <source>
        <dbReference type="EMBL" id="RCK66063.1"/>
    </source>
</evidence>
<gene>
    <name evidence="5" type="primary">DYNC1I2</name>
    <name evidence="5" type="ORF">Cantr_01652</name>
</gene>
<evidence type="ECO:0000256" key="2">
    <source>
        <dbReference type="ARBA" id="ARBA00022574"/>
    </source>
</evidence>
<proteinExistence type="predicted"/>
<dbReference type="EMBL" id="QLNQ01000018">
    <property type="protein sequence ID" value="RCK66063.1"/>
    <property type="molecule type" value="Genomic_DNA"/>
</dbReference>
<evidence type="ECO:0000256" key="1">
    <source>
        <dbReference type="ARBA" id="ARBA00022490"/>
    </source>
</evidence>
<reference evidence="5 6" key="1">
    <citation type="submission" date="2018-06" db="EMBL/GenBank/DDBJ databases">
        <title>Whole genome sequencing of Candida tropicalis (genome annotated by CSBL at Korea University).</title>
        <authorList>
            <person name="Ahn J."/>
        </authorList>
    </citation>
    <scope>NUCLEOTIDE SEQUENCE [LARGE SCALE GENOMIC DNA]</scope>
    <source>
        <strain evidence="5 6">ATCC 20962</strain>
    </source>
</reference>
<dbReference type="GO" id="GO:0005868">
    <property type="term" value="C:cytoplasmic dynein complex"/>
    <property type="evidence" value="ECO:0007669"/>
    <property type="project" value="TreeGrafter"/>
</dbReference>
<accession>A0A367YJJ6</accession>
<dbReference type="Proteomes" id="UP000253472">
    <property type="component" value="Unassembled WGS sequence"/>
</dbReference>
<dbReference type="OrthoDB" id="366230at2759"/>
<evidence type="ECO:0000256" key="3">
    <source>
        <dbReference type="ARBA" id="ARBA00022737"/>
    </source>
</evidence>
<dbReference type="GO" id="GO:0045504">
    <property type="term" value="F:dynein heavy chain binding"/>
    <property type="evidence" value="ECO:0007669"/>
    <property type="project" value="TreeGrafter"/>
</dbReference>
<evidence type="ECO:0000256" key="4">
    <source>
        <dbReference type="SAM" id="MobiDB-lite"/>
    </source>
</evidence>
<dbReference type="AlphaFoldDB" id="A0A367YJJ6"/>
<dbReference type="InterPro" id="IPR015943">
    <property type="entry name" value="WD40/YVTN_repeat-like_dom_sf"/>
</dbReference>
<evidence type="ECO:0000313" key="6">
    <source>
        <dbReference type="Proteomes" id="UP000253472"/>
    </source>
</evidence>
<dbReference type="InterPro" id="IPR050687">
    <property type="entry name" value="Dynein_IC"/>
</dbReference>
<dbReference type="SUPFAM" id="SSF50978">
    <property type="entry name" value="WD40 repeat-like"/>
    <property type="match status" value="1"/>
</dbReference>
<feature type="region of interest" description="Disordered" evidence="4">
    <location>
        <begin position="24"/>
        <end position="54"/>
    </location>
</feature>
<name>A0A367YJJ6_9ASCO</name>
<dbReference type="PANTHER" id="PTHR12442:SF22">
    <property type="entry name" value="CYTOPLASMIC DYNEIN 1 INTERMEDIATE CHAIN-RELATED"/>
    <property type="match status" value="1"/>
</dbReference>
<keyword evidence="2" id="KW-0853">WD repeat</keyword>
<keyword evidence="6" id="KW-1185">Reference proteome</keyword>
<dbReference type="STRING" id="5486.A0A367YJJ6"/>
<dbReference type="InterPro" id="IPR036322">
    <property type="entry name" value="WD40_repeat_dom_sf"/>
</dbReference>
<keyword evidence="3" id="KW-0677">Repeat</keyword>
<dbReference type="GO" id="GO:0010970">
    <property type="term" value="P:transport along microtubule"/>
    <property type="evidence" value="ECO:0007669"/>
    <property type="project" value="TreeGrafter"/>
</dbReference>
<dbReference type="PANTHER" id="PTHR12442">
    <property type="entry name" value="DYNEIN INTERMEDIATE CHAIN"/>
    <property type="match status" value="1"/>
</dbReference>
<comment type="caution">
    <text evidence="5">The sequence shown here is derived from an EMBL/GenBank/DDBJ whole genome shotgun (WGS) entry which is preliminary data.</text>
</comment>
<organism evidence="5 6">
    <name type="scientific">Candida viswanathii</name>
    <dbReference type="NCBI Taxonomy" id="5486"/>
    <lineage>
        <taxon>Eukaryota</taxon>
        <taxon>Fungi</taxon>
        <taxon>Dikarya</taxon>
        <taxon>Ascomycota</taxon>
        <taxon>Saccharomycotina</taxon>
        <taxon>Pichiomycetes</taxon>
        <taxon>Debaryomycetaceae</taxon>
        <taxon>Candida/Lodderomyces clade</taxon>
        <taxon>Candida</taxon>
    </lineage>
</organism>
<dbReference type="Gene3D" id="2.130.10.10">
    <property type="entry name" value="YVTN repeat-like/Quinoprotein amine dehydrogenase"/>
    <property type="match status" value="1"/>
</dbReference>
<keyword evidence="1" id="KW-0963">Cytoplasm</keyword>
<feature type="compositionally biased region" description="Polar residues" evidence="4">
    <location>
        <begin position="32"/>
        <end position="44"/>
    </location>
</feature>
<dbReference type="GO" id="GO:0045503">
    <property type="term" value="F:dynein light chain binding"/>
    <property type="evidence" value="ECO:0007669"/>
    <property type="project" value="TreeGrafter"/>
</dbReference>
<sequence>MSISSTDRQQLLEQKRQRLQELKQKRLQQLQASSPLPTKETTPSFFEPQTKKSVDVSTQTQSDVSVIDTPKVIVEKEVSRYDKAVQTIDLVSQEVVEAPELEQSVKFVDKQEISETELNEALTKSIKLINKLHVTNTVVLENGKLAHITGDTTSGIEKWTTFDAKQGIVSIDSRSDSLAVAFTDDATIYNASTATIFPEYYLNSLSQIEVLKFDKFNDGRIIGGLKNGGICIWELNDAEISLMPVLSTPLYTSVMNNKSVTLHLSKIVFLTQLLIDGNVCIVSISQDGVLNIWSTNLLAEPKASFKVFANRESNIDGLQIASAVYIGSDEVVGTSFISDVIISGNDGKLYNATGELIHEDPSISMIHSLAKIGNYVVTSHSDWTIKLWTKDQIELFRDIPVPYIVEDIVLRPGKSASLQFATVGHSNLTNGKLVVDIWDLKRKLYSSIATVMETDDEITSIAFNDVGDKLVVVAKNSIIIYKVDNSLKESKASDFDKGI</sequence>